<comment type="caution">
    <text evidence="1">The sequence shown here is derived from an EMBL/GenBank/DDBJ whole genome shotgun (WGS) entry which is preliminary data.</text>
</comment>
<accession>A0ACC0DM80</accession>
<keyword evidence="2" id="KW-1185">Reference proteome</keyword>
<dbReference type="EMBL" id="MU394281">
    <property type="protein sequence ID" value="KAI6093325.1"/>
    <property type="molecule type" value="Genomic_DNA"/>
</dbReference>
<evidence type="ECO:0000313" key="1">
    <source>
        <dbReference type="EMBL" id="KAI6093325.1"/>
    </source>
</evidence>
<name>A0ACC0DM80_9PEZI</name>
<dbReference type="Proteomes" id="UP001497680">
    <property type="component" value="Unassembled WGS sequence"/>
</dbReference>
<gene>
    <name evidence="1" type="ORF">F4821DRAFT_79058</name>
</gene>
<protein>
    <submittedName>
        <fullName evidence="1">Heterokaryon incompatibility protein-domain-containing protein</fullName>
    </submittedName>
</protein>
<evidence type="ECO:0000313" key="2">
    <source>
        <dbReference type="Proteomes" id="UP001497680"/>
    </source>
</evidence>
<organism evidence="1 2">
    <name type="scientific">Hypoxylon rubiginosum</name>
    <dbReference type="NCBI Taxonomy" id="110542"/>
    <lineage>
        <taxon>Eukaryota</taxon>
        <taxon>Fungi</taxon>
        <taxon>Dikarya</taxon>
        <taxon>Ascomycota</taxon>
        <taxon>Pezizomycotina</taxon>
        <taxon>Sordariomycetes</taxon>
        <taxon>Xylariomycetidae</taxon>
        <taxon>Xylariales</taxon>
        <taxon>Hypoxylaceae</taxon>
        <taxon>Hypoxylon</taxon>
    </lineage>
</organism>
<proteinExistence type="predicted"/>
<sequence>MSLETPLWFQNAHMCKHCQVPLKAECERPQPPFRISFPHSIKEARAAAQDGCPIFEEIVSYYSRRSLWKLARSHLFGRCDCCKGILPRLWYVVKSLSYHPFHLLFLKHIRKSGPKPMLDSLMHLDCGNGAVGRHYNVYTYSGDYAATLVPSFDTEVDAPSTIKAIRNWLQNCHCISKSSKQRQFKPTRVLDIGNAQSQDHVTLIETLGTIIPSYVCLSYCWGGSQPVINSTLRKPSSDGWMIALHDLPKSFKDSIKTLRQLGFQYVWVDSLCIIQDDLDDKEREIYQMPNIYKNSELTLCASSAESCDQGFLQPRPDYSENQLQLTMPNNKIGTIYFDRVKWRFPPIGEPLNSRAWALQERLLSPRLLEYGWRTSRWSCLCSESYSGYQLIPISTGTHEDSLTTLNYNLYRFLNPSGGRSIAKRREDLLICWSRIVDQYTSRSLTLPDDRLAAIGGVAAELQERTGVPYLAGLWNYEELPTMLLWKVDSPLYKLQSRPLKTSRAPSWSWAAVDGAVTIFRNHKIMESFRVLNTEVSGGFGISARGSLTIEGPVQEGLWWYEGWNFTEHLVAPDTIALIRHDCELSIWPDCHGEFFEFLDNRISLKSLKLTFVAIGRANWDQDIIRGLVLLRDDGKYKRVGRFQVRDKDRFSVADWSVEVLCIV</sequence>
<reference evidence="1 2" key="1">
    <citation type="journal article" date="2022" name="New Phytol.">
        <title>Ecological generalism drives hyperdiversity of secondary metabolite gene clusters in xylarialean endophytes.</title>
        <authorList>
            <person name="Franco M.E.E."/>
            <person name="Wisecaver J.H."/>
            <person name="Arnold A.E."/>
            <person name="Ju Y.M."/>
            <person name="Slot J.C."/>
            <person name="Ahrendt S."/>
            <person name="Moore L.P."/>
            <person name="Eastman K.E."/>
            <person name="Scott K."/>
            <person name="Konkel Z."/>
            <person name="Mondo S.J."/>
            <person name="Kuo A."/>
            <person name="Hayes R.D."/>
            <person name="Haridas S."/>
            <person name="Andreopoulos B."/>
            <person name="Riley R."/>
            <person name="LaButti K."/>
            <person name="Pangilinan J."/>
            <person name="Lipzen A."/>
            <person name="Amirebrahimi M."/>
            <person name="Yan J."/>
            <person name="Adam C."/>
            <person name="Keymanesh K."/>
            <person name="Ng V."/>
            <person name="Louie K."/>
            <person name="Northen T."/>
            <person name="Drula E."/>
            <person name="Henrissat B."/>
            <person name="Hsieh H.M."/>
            <person name="Youens-Clark K."/>
            <person name="Lutzoni F."/>
            <person name="Miadlikowska J."/>
            <person name="Eastwood D.C."/>
            <person name="Hamelin R.C."/>
            <person name="Grigoriev I.V."/>
            <person name="U'Ren J.M."/>
        </authorList>
    </citation>
    <scope>NUCLEOTIDE SEQUENCE [LARGE SCALE GENOMIC DNA]</scope>
    <source>
        <strain evidence="1 2">ER1909</strain>
    </source>
</reference>